<dbReference type="InterPro" id="IPR044818">
    <property type="entry name" value="ILR3-like"/>
</dbReference>
<proteinExistence type="inferred from homology"/>
<evidence type="ECO:0000313" key="8">
    <source>
        <dbReference type="Proteomes" id="UP000652761"/>
    </source>
</evidence>
<name>A0A843V1T4_COLES</name>
<dbReference type="InterPro" id="IPR011598">
    <property type="entry name" value="bHLH_dom"/>
</dbReference>
<feature type="compositionally biased region" description="Basic residues" evidence="5">
    <location>
        <begin position="264"/>
        <end position="273"/>
    </location>
</feature>
<evidence type="ECO:0000313" key="7">
    <source>
        <dbReference type="EMBL" id="MQL86773.1"/>
    </source>
</evidence>
<dbReference type="Pfam" id="PF00010">
    <property type="entry name" value="HLH"/>
    <property type="match status" value="1"/>
</dbReference>
<feature type="region of interest" description="Disordered" evidence="5">
    <location>
        <begin position="245"/>
        <end position="273"/>
    </location>
</feature>
<keyword evidence="8" id="KW-1185">Reference proteome</keyword>
<feature type="coiled-coil region" evidence="4">
    <location>
        <begin position="116"/>
        <end position="192"/>
    </location>
</feature>
<feature type="domain" description="BHLH" evidence="6">
    <location>
        <begin position="68"/>
        <end position="119"/>
    </location>
</feature>
<dbReference type="GO" id="GO:0006879">
    <property type="term" value="P:intracellular iron ion homeostasis"/>
    <property type="evidence" value="ECO:0007669"/>
    <property type="project" value="InterPro"/>
</dbReference>
<dbReference type="PANTHER" id="PTHR46133:SF8">
    <property type="entry name" value="TRANSCRIPTION FACTOR ILR3-LIKE"/>
    <property type="match status" value="1"/>
</dbReference>
<dbReference type="Proteomes" id="UP000652761">
    <property type="component" value="Unassembled WGS sequence"/>
</dbReference>
<reference evidence="7" key="1">
    <citation type="submission" date="2017-07" db="EMBL/GenBank/DDBJ databases">
        <title>Taro Niue Genome Assembly and Annotation.</title>
        <authorList>
            <person name="Atibalentja N."/>
            <person name="Keating K."/>
            <person name="Fields C.J."/>
        </authorList>
    </citation>
    <scope>NUCLEOTIDE SEQUENCE</scope>
    <source>
        <strain evidence="7">Niue_2</strain>
        <tissue evidence="7">Leaf</tissue>
    </source>
</reference>
<dbReference type="Gene3D" id="4.10.280.10">
    <property type="entry name" value="Helix-loop-helix DNA-binding domain"/>
    <property type="match status" value="1"/>
</dbReference>
<keyword evidence="4" id="KW-0175">Coiled coil</keyword>
<evidence type="ECO:0000256" key="4">
    <source>
        <dbReference type="SAM" id="Coils"/>
    </source>
</evidence>
<dbReference type="GO" id="GO:0046983">
    <property type="term" value="F:protein dimerization activity"/>
    <property type="evidence" value="ECO:0007669"/>
    <property type="project" value="InterPro"/>
</dbReference>
<dbReference type="GO" id="GO:0003700">
    <property type="term" value="F:DNA-binding transcription factor activity"/>
    <property type="evidence" value="ECO:0007669"/>
    <property type="project" value="InterPro"/>
</dbReference>
<dbReference type="SUPFAM" id="SSF47459">
    <property type="entry name" value="HLH, helix-loop-helix DNA-binding domain"/>
    <property type="match status" value="1"/>
</dbReference>
<evidence type="ECO:0000259" key="6">
    <source>
        <dbReference type="PROSITE" id="PS50888"/>
    </source>
</evidence>
<protein>
    <recommendedName>
        <fullName evidence="6">BHLH domain-containing protein</fullName>
    </recommendedName>
</protein>
<dbReference type="OrthoDB" id="515493at2759"/>
<organism evidence="7 8">
    <name type="scientific">Colocasia esculenta</name>
    <name type="common">Wild taro</name>
    <name type="synonym">Arum esculentum</name>
    <dbReference type="NCBI Taxonomy" id="4460"/>
    <lineage>
        <taxon>Eukaryota</taxon>
        <taxon>Viridiplantae</taxon>
        <taxon>Streptophyta</taxon>
        <taxon>Embryophyta</taxon>
        <taxon>Tracheophyta</taxon>
        <taxon>Spermatophyta</taxon>
        <taxon>Magnoliopsida</taxon>
        <taxon>Liliopsida</taxon>
        <taxon>Araceae</taxon>
        <taxon>Aroideae</taxon>
        <taxon>Colocasieae</taxon>
        <taxon>Colocasia</taxon>
    </lineage>
</organism>
<dbReference type="CDD" id="cd11446">
    <property type="entry name" value="bHLH_AtILR3_like"/>
    <property type="match status" value="1"/>
</dbReference>
<dbReference type="PANTHER" id="PTHR46133">
    <property type="entry name" value="BHLH TRANSCRIPTION FACTOR"/>
    <property type="match status" value="1"/>
</dbReference>
<comment type="similarity">
    <text evidence="1">Belongs to the bHLH protein family.</text>
</comment>
<keyword evidence="3" id="KW-0804">Transcription</keyword>
<gene>
    <name evidence="7" type="ORF">Taro_019296</name>
</gene>
<evidence type="ECO:0000256" key="2">
    <source>
        <dbReference type="ARBA" id="ARBA00023015"/>
    </source>
</evidence>
<comment type="caution">
    <text evidence="7">The sequence shown here is derived from an EMBL/GenBank/DDBJ whole genome shotgun (WGS) entry which is preliminary data.</text>
</comment>
<dbReference type="EMBL" id="NMUH01000925">
    <property type="protein sequence ID" value="MQL86773.1"/>
    <property type="molecule type" value="Genomic_DNA"/>
</dbReference>
<evidence type="ECO:0000256" key="5">
    <source>
        <dbReference type="SAM" id="MobiDB-lite"/>
    </source>
</evidence>
<dbReference type="PROSITE" id="PS50888">
    <property type="entry name" value="BHLH"/>
    <property type="match status" value="1"/>
</dbReference>
<sequence length="289" mass="32470">MGSGGNNSGWFLDFGGMEEEVHATEFIWPSHFMDDPTVSSTLGLDLARKEDNNCENATKKRNRVTSCAGPGTKACREKMRRDRLNDRFVELCSILDPGRPPKADKVVILIDAAHRLSQLRLEAQKLTESNQSLQETIKSLKNDFSVECLEQQCRMSIEYLSLTVLLVMQAEKSELRDEKVRLKAEKDHLEQMLRGMSVRSPFVAQPVAASFHPAAYATCNKNIPRTSYPPVGMWQWIPPASLDTSQDHCSLSGHMASDKSSQSTRKRRRKTSSKRIGLGTSFVTFAMIM</sequence>
<keyword evidence="2" id="KW-0805">Transcription regulation</keyword>
<evidence type="ECO:0000256" key="3">
    <source>
        <dbReference type="ARBA" id="ARBA00023163"/>
    </source>
</evidence>
<evidence type="ECO:0000256" key="1">
    <source>
        <dbReference type="ARBA" id="ARBA00005510"/>
    </source>
</evidence>
<dbReference type="SMART" id="SM00353">
    <property type="entry name" value="HLH"/>
    <property type="match status" value="1"/>
</dbReference>
<dbReference type="InterPro" id="IPR036638">
    <property type="entry name" value="HLH_DNA-bd_sf"/>
</dbReference>
<dbReference type="AlphaFoldDB" id="A0A843V1T4"/>
<accession>A0A843V1T4</accession>